<accession>A0A2V1D1S9</accession>
<dbReference type="Pfam" id="PF04434">
    <property type="entry name" value="SWIM"/>
    <property type="match status" value="1"/>
</dbReference>
<evidence type="ECO:0000313" key="8">
    <source>
        <dbReference type="Proteomes" id="UP000244855"/>
    </source>
</evidence>
<organism evidence="7 8">
    <name type="scientific">Periconia macrospinosa</name>
    <dbReference type="NCBI Taxonomy" id="97972"/>
    <lineage>
        <taxon>Eukaryota</taxon>
        <taxon>Fungi</taxon>
        <taxon>Dikarya</taxon>
        <taxon>Ascomycota</taxon>
        <taxon>Pezizomycotina</taxon>
        <taxon>Dothideomycetes</taxon>
        <taxon>Pleosporomycetidae</taxon>
        <taxon>Pleosporales</taxon>
        <taxon>Massarineae</taxon>
        <taxon>Periconiaceae</taxon>
        <taxon>Periconia</taxon>
    </lineage>
</organism>
<dbReference type="InterPro" id="IPR006564">
    <property type="entry name" value="Znf_PMZ"/>
</dbReference>
<dbReference type="AlphaFoldDB" id="A0A2V1D1S9"/>
<evidence type="ECO:0000313" key="7">
    <source>
        <dbReference type="EMBL" id="PVH91988.1"/>
    </source>
</evidence>
<evidence type="ECO:0000256" key="2">
    <source>
        <dbReference type="ARBA" id="ARBA00022771"/>
    </source>
</evidence>
<dbReference type="SMART" id="SM00575">
    <property type="entry name" value="ZnF_PMZ"/>
    <property type="match status" value="1"/>
</dbReference>
<dbReference type="PROSITE" id="PS50966">
    <property type="entry name" value="ZF_SWIM"/>
    <property type="match status" value="1"/>
</dbReference>
<evidence type="ECO:0000256" key="3">
    <source>
        <dbReference type="ARBA" id="ARBA00022833"/>
    </source>
</evidence>
<feature type="compositionally biased region" description="Polar residues" evidence="5">
    <location>
        <begin position="206"/>
        <end position="223"/>
    </location>
</feature>
<dbReference type="GO" id="GO:0008270">
    <property type="term" value="F:zinc ion binding"/>
    <property type="evidence" value="ECO:0007669"/>
    <property type="project" value="UniProtKB-KW"/>
</dbReference>
<dbReference type="EMBL" id="KZ805742">
    <property type="protein sequence ID" value="PVH91988.1"/>
    <property type="molecule type" value="Genomic_DNA"/>
</dbReference>
<keyword evidence="1" id="KW-0479">Metal-binding</keyword>
<evidence type="ECO:0000256" key="1">
    <source>
        <dbReference type="ARBA" id="ARBA00022723"/>
    </source>
</evidence>
<evidence type="ECO:0000256" key="4">
    <source>
        <dbReference type="PROSITE-ProRule" id="PRU00325"/>
    </source>
</evidence>
<proteinExistence type="predicted"/>
<evidence type="ECO:0000259" key="6">
    <source>
        <dbReference type="PROSITE" id="PS50966"/>
    </source>
</evidence>
<feature type="non-terminal residue" evidence="7">
    <location>
        <position position="415"/>
    </location>
</feature>
<feature type="region of interest" description="Disordered" evidence="5">
    <location>
        <begin position="127"/>
        <end position="146"/>
    </location>
</feature>
<evidence type="ECO:0000256" key="5">
    <source>
        <dbReference type="SAM" id="MobiDB-lite"/>
    </source>
</evidence>
<sequence>MSKFYERRHKPQKDEKYTNYAMAYFQKELEESSRYIVTPQERENFVAIVYRANPGDQNTRLVQLKAQKCSCLAFQDHRIPCRHAIAVCRFFKVRPEDHIAKFYEISEYREQYKYSLVPVLLDDLEPDGFTKPPPHGPSRGRPVRKRMKRITRETEARRLGNLATSSIQREQQNEAHNRYQSRTTYAQGGIMGHVNNPFGQLRDSDQSVSSQQLTEPNQSALSNPLLTEDSSVLNRVSIAQPPGSRDQDTLWQRIRAMNARLSETGATQERSRAEIAAQIRAVRQAVNENSHPHPLPMPPTFADQLALRPQSPLEPPASQFDTSQPISHRNELLQRNRTSRNDPTASQATYIDYVVTTNSVTLEASSSTPNIAINVISGSSKGNKRCIESGNQEGSVVDDEDPPALSTRSRKRVRI</sequence>
<feature type="region of interest" description="Disordered" evidence="5">
    <location>
        <begin position="194"/>
        <end position="223"/>
    </location>
</feature>
<feature type="region of interest" description="Disordered" evidence="5">
    <location>
        <begin position="380"/>
        <end position="415"/>
    </location>
</feature>
<dbReference type="InterPro" id="IPR007527">
    <property type="entry name" value="Znf_SWIM"/>
</dbReference>
<name>A0A2V1D1S9_9PLEO</name>
<gene>
    <name evidence="7" type="ORF">DM02DRAFT_620198</name>
</gene>
<protein>
    <recommendedName>
        <fullName evidence="6">SWIM-type domain-containing protein</fullName>
    </recommendedName>
</protein>
<dbReference type="OrthoDB" id="3772226at2759"/>
<reference evidence="7 8" key="1">
    <citation type="journal article" date="2018" name="Sci. Rep.">
        <title>Comparative genomics provides insights into the lifestyle and reveals functional heterogeneity of dark septate endophytic fungi.</title>
        <authorList>
            <person name="Knapp D.G."/>
            <person name="Nemeth J.B."/>
            <person name="Barry K."/>
            <person name="Hainaut M."/>
            <person name="Henrissat B."/>
            <person name="Johnson J."/>
            <person name="Kuo A."/>
            <person name="Lim J.H.P."/>
            <person name="Lipzen A."/>
            <person name="Nolan M."/>
            <person name="Ohm R.A."/>
            <person name="Tamas L."/>
            <person name="Grigoriev I.V."/>
            <person name="Spatafora J.W."/>
            <person name="Nagy L.G."/>
            <person name="Kovacs G.M."/>
        </authorList>
    </citation>
    <scope>NUCLEOTIDE SEQUENCE [LARGE SCALE GENOMIC DNA]</scope>
    <source>
        <strain evidence="7 8">DSE2036</strain>
    </source>
</reference>
<dbReference type="Proteomes" id="UP000244855">
    <property type="component" value="Unassembled WGS sequence"/>
</dbReference>
<keyword evidence="3" id="KW-0862">Zinc</keyword>
<feature type="domain" description="SWIM-type" evidence="6">
    <location>
        <begin position="60"/>
        <end position="92"/>
    </location>
</feature>
<keyword evidence="8" id="KW-1185">Reference proteome</keyword>
<keyword evidence="2 4" id="KW-0863">Zinc-finger</keyword>